<dbReference type="EMBL" id="LAZR01000990">
    <property type="protein sequence ID" value="KKN53058.1"/>
    <property type="molecule type" value="Genomic_DNA"/>
</dbReference>
<evidence type="ECO:0000313" key="1">
    <source>
        <dbReference type="EMBL" id="KKN53058.1"/>
    </source>
</evidence>
<protein>
    <submittedName>
        <fullName evidence="1">Uncharacterized protein</fullName>
    </submittedName>
</protein>
<sequence>MFQFPGDLASEFEKAIFYLSGLVSSYDLYIDKQNHISIHGVSKSSWAPNILDPSEYNGYQKTAILIIF</sequence>
<reference evidence="1" key="1">
    <citation type="journal article" date="2015" name="Nature">
        <title>Complex archaea that bridge the gap between prokaryotes and eukaryotes.</title>
        <authorList>
            <person name="Spang A."/>
            <person name="Saw J.H."/>
            <person name="Jorgensen S.L."/>
            <person name="Zaremba-Niedzwiedzka K."/>
            <person name="Martijn J."/>
            <person name="Lind A.E."/>
            <person name="van Eijk R."/>
            <person name="Schleper C."/>
            <person name="Guy L."/>
            <person name="Ettema T.J."/>
        </authorList>
    </citation>
    <scope>NUCLEOTIDE SEQUENCE</scope>
</reference>
<gene>
    <name evidence="1" type="ORF">LCGC14_0606100</name>
</gene>
<accession>A0A0F9UHI1</accession>
<organism evidence="1">
    <name type="scientific">marine sediment metagenome</name>
    <dbReference type="NCBI Taxonomy" id="412755"/>
    <lineage>
        <taxon>unclassified sequences</taxon>
        <taxon>metagenomes</taxon>
        <taxon>ecological metagenomes</taxon>
    </lineage>
</organism>
<comment type="caution">
    <text evidence="1">The sequence shown here is derived from an EMBL/GenBank/DDBJ whole genome shotgun (WGS) entry which is preliminary data.</text>
</comment>
<dbReference type="AlphaFoldDB" id="A0A0F9UHI1"/>
<name>A0A0F9UHI1_9ZZZZ</name>
<proteinExistence type="predicted"/>